<evidence type="ECO:0000313" key="1">
    <source>
        <dbReference type="Proteomes" id="UP000887574"/>
    </source>
</evidence>
<accession>A0A915DFY9</accession>
<sequence>MWLRLFIVDDSVEDVAEAVHSANSPYSLSVSVEDPQVQQISIFFGTQIRNEEVVSHEHPDGRYSVFIFTEKICRHYKDKFFSNSEMDDGSAGTASQWEWNEQWVQVFINYTNQGFH</sequence>
<name>A0A915DFY9_9BILA</name>
<proteinExistence type="predicted"/>
<dbReference type="AlphaFoldDB" id="A0A915DFY9"/>
<reference evidence="2" key="1">
    <citation type="submission" date="2022-11" db="UniProtKB">
        <authorList>
            <consortium name="WormBaseParasite"/>
        </authorList>
    </citation>
    <scope>IDENTIFICATION</scope>
</reference>
<dbReference type="Proteomes" id="UP000887574">
    <property type="component" value="Unplaced"/>
</dbReference>
<organism evidence="1 2">
    <name type="scientific">Ditylenchus dipsaci</name>
    <dbReference type="NCBI Taxonomy" id="166011"/>
    <lineage>
        <taxon>Eukaryota</taxon>
        <taxon>Metazoa</taxon>
        <taxon>Ecdysozoa</taxon>
        <taxon>Nematoda</taxon>
        <taxon>Chromadorea</taxon>
        <taxon>Rhabditida</taxon>
        <taxon>Tylenchina</taxon>
        <taxon>Tylenchomorpha</taxon>
        <taxon>Sphaerularioidea</taxon>
        <taxon>Anguinidae</taxon>
        <taxon>Anguininae</taxon>
        <taxon>Ditylenchus</taxon>
    </lineage>
</organism>
<evidence type="ECO:0000313" key="2">
    <source>
        <dbReference type="WBParaSite" id="jg1905"/>
    </source>
</evidence>
<keyword evidence="1" id="KW-1185">Reference proteome</keyword>
<protein>
    <submittedName>
        <fullName evidence="2">Uncharacterized protein</fullName>
    </submittedName>
</protein>
<dbReference type="WBParaSite" id="jg1905">
    <property type="protein sequence ID" value="jg1905"/>
    <property type="gene ID" value="jg1905"/>
</dbReference>